<dbReference type="OrthoDB" id="661524at2"/>
<dbReference type="STRING" id="1391627.SAMN05216464_10478"/>
<keyword evidence="2" id="KW-1185">Reference proteome</keyword>
<organism evidence="1 2">
    <name type="scientific">Mucilaginibacter pineti</name>
    <dbReference type="NCBI Taxonomy" id="1391627"/>
    <lineage>
        <taxon>Bacteria</taxon>
        <taxon>Pseudomonadati</taxon>
        <taxon>Bacteroidota</taxon>
        <taxon>Sphingobacteriia</taxon>
        <taxon>Sphingobacteriales</taxon>
        <taxon>Sphingobacteriaceae</taxon>
        <taxon>Mucilaginibacter</taxon>
    </lineage>
</organism>
<dbReference type="RefSeq" id="WP_091149014.1">
    <property type="nucleotide sequence ID" value="NZ_FNAI01000004.1"/>
</dbReference>
<dbReference type="EMBL" id="FNAI01000004">
    <property type="protein sequence ID" value="SDE13558.1"/>
    <property type="molecule type" value="Genomic_DNA"/>
</dbReference>
<evidence type="ECO:0000313" key="2">
    <source>
        <dbReference type="Proteomes" id="UP000199072"/>
    </source>
</evidence>
<gene>
    <name evidence="1" type="ORF">SAMN05216464_10478</name>
</gene>
<protein>
    <submittedName>
        <fullName evidence="1">Uncharacterized protein</fullName>
    </submittedName>
</protein>
<dbReference type="Proteomes" id="UP000199072">
    <property type="component" value="Unassembled WGS sequence"/>
</dbReference>
<sequence>MEKQENRSVITGEEGGPIDFEQAASWTANHRHRHPNETVSQFFGEKILNTILNQDGCKGIRIYYANSQRLTGWQQFFVNVGNFFIKVVANAEGEKKFVITGVTSDGEDQLPGDAHKDVAGGSESIKTFKLSATAPVTNVLGDQSYPCPGSGGCPKGGLAGN</sequence>
<evidence type="ECO:0000313" key="1">
    <source>
        <dbReference type="EMBL" id="SDE13558.1"/>
    </source>
</evidence>
<name>A0A1G7AF32_9SPHI</name>
<proteinExistence type="predicted"/>
<accession>A0A1G7AF32</accession>
<dbReference type="AlphaFoldDB" id="A0A1G7AF32"/>
<reference evidence="1 2" key="1">
    <citation type="submission" date="2016-10" db="EMBL/GenBank/DDBJ databases">
        <authorList>
            <person name="de Groot N.N."/>
        </authorList>
    </citation>
    <scope>NUCLEOTIDE SEQUENCE [LARGE SCALE GENOMIC DNA]</scope>
    <source>
        <strain evidence="1 2">47C3B</strain>
    </source>
</reference>